<feature type="region of interest" description="Disordered" evidence="1">
    <location>
        <begin position="257"/>
        <end position="276"/>
    </location>
</feature>
<organism evidence="2">
    <name type="scientific">viral metagenome</name>
    <dbReference type="NCBI Taxonomy" id="1070528"/>
    <lineage>
        <taxon>unclassified sequences</taxon>
        <taxon>metagenomes</taxon>
        <taxon>organismal metagenomes</taxon>
    </lineage>
</organism>
<dbReference type="EMBL" id="MN740152">
    <property type="protein sequence ID" value="QHT90004.1"/>
    <property type="molecule type" value="Genomic_DNA"/>
</dbReference>
<protein>
    <submittedName>
        <fullName evidence="2">Uncharacterized protein</fullName>
    </submittedName>
</protein>
<dbReference type="AlphaFoldDB" id="A0A6C0IAL9"/>
<reference evidence="2" key="1">
    <citation type="journal article" date="2020" name="Nature">
        <title>Giant virus diversity and host interactions through global metagenomics.</title>
        <authorList>
            <person name="Schulz F."/>
            <person name="Roux S."/>
            <person name="Paez-Espino D."/>
            <person name="Jungbluth S."/>
            <person name="Walsh D.A."/>
            <person name="Denef V.J."/>
            <person name="McMahon K.D."/>
            <person name="Konstantinidis K.T."/>
            <person name="Eloe-Fadrosh E.A."/>
            <person name="Kyrpides N.C."/>
            <person name="Woyke T."/>
        </authorList>
    </citation>
    <scope>NUCLEOTIDE SEQUENCE</scope>
    <source>
        <strain evidence="2">GVMAG-M-3300023184-62</strain>
    </source>
</reference>
<accession>A0A6C0IAL9</accession>
<evidence type="ECO:0000256" key="1">
    <source>
        <dbReference type="SAM" id="MobiDB-lite"/>
    </source>
</evidence>
<proteinExistence type="predicted"/>
<name>A0A6C0IAL9_9ZZZZ</name>
<feature type="compositionally biased region" description="Acidic residues" evidence="1">
    <location>
        <begin position="257"/>
        <end position="267"/>
    </location>
</feature>
<evidence type="ECO:0000313" key="2">
    <source>
        <dbReference type="EMBL" id="QHT90004.1"/>
    </source>
</evidence>
<sequence length="296" mass="32260">MSSTVVLSRTFATSNVTFSQIKVMDSGAKQAYVNYEGGKFLFQTPALTIPYGMSTFDKAGPVKYSIDLSLRGYDEAGNKTKEFYDAVHALDEYMIEQGVKHSKAWFKSELKPDIVRAFYTPIVRWGKDKDGNVKPYPPTVKLSLKKNGESFDVKMFDGQVKPPTEYEGVPVEDLLVKGAILRAVMQCTGIWFAGGKFGLSWKAAQIVMDKVPEGVRGYAFVDDAEDVESAPASIRSSALASVMPLPPTAAAIVEDDEDMDDAPEDAEPIPLPKKIVAPAGAGPAKLVKRVIPPKRA</sequence>